<feature type="compositionally biased region" description="Basic and acidic residues" evidence="1">
    <location>
        <begin position="79"/>
        <end position="93"/>
    </location>
</feature>
<dbReference type="SUPFAM" id="SSF52113">
    <property type="entry name" value="BRCT domain"/>
    <property type="match status" value="1"/>
</dbReference>
<dbReference type="InterPro" id="IPR036420">
    <property type="entry name" value="BRCT_dom_sf"/>
</dbReference>
<name>A0A430QSK1_SCHBO</name>
<feature type="region of interest" description="Disordered" evidence="1">
    <location>
        <begin position="1"/>
        <end position="28"/>
    </location>
</feature>
<evidence type="ECO:0000259" key="2">
    <source>
        <dbReference type="PROSITE" id="PS50172"/>
    </source>
</evidence>
<evidence type="ECO:0000313" key="4">
    <source>
        <dbReference type="Proteomes" id="UP000290809"/>
    </source>
</evidence>
<dbReference type="InterPro" id="IPR015125">
    <property type="entry name" value="53-BP1_Tudor"/>
</dbReference>
<evidence type="ECO:0000313" key="3">
    <source>
        <dbReference type="EMBL" id="RTG90685.1"/>
    </source>
</evidence>
<dbReference type="SMART" id="SM00292">
    <property type="entry name" value="BRCT"/>
    <property type="match status" value="1"/>
</dbReference>
<feature type="region of interest" description="Disordered" evidence="1">
    <location>
        <begin position="133"/>
        <end position="168"/>
    </location>
</feature>
<sequence>SELCGCESSNFIPSSESDPPPPVSYHVAECKPGDIRTQECDVNTENQPAFDVSDTMVSADCSLECSNTAQNQRSLTQADDFRDLSKENSDPSEFKSLNCSPISNSLTPDSCNSPFLSGFESRSSSLARLPNSASILNSSEGGGDEGDLSVMHDHENSSPTESDSLMKNKDVQLIAKKTSELVENEVTESVESILAVSLSAVVYRMDNTNEVVFDNRFNVKIQAKSTSDSILSTSPPTTDSSNANVLSSKSLFGSTSISVSNSYSIQRKVDDNHCSDNHGLFKSPGCTSSSGSELFIPRPKNKLSVEEFVGEKCPVRASTTSSSSSDLFIPRSANKRIRELKDKQGCESSTTLNAAQKSAESNLLRLSLLPSSFSSNNKSAHDFTHRSSLTLVSETPSEDTTNESFHYPNTETNQFVKQTDTELISDSASAITFTTKTAITETEDITPTSSESTPGEQWVYGKWKTEKNYYAGKIYPNESGSRCFVIFEDGTTARIKQSDLVAVYLLPVGAEVSAELKDDNEYWGDCVIQAHSSDSERPYKVFCRTTNEVYFLRRGQVSIHESEVDNLKKRQLLPSNPCEIQISIENENKNNMNTSITKICASPEVSLSNLVFDKRKSRPKVYRSSWITPIKQLTAVKNDTDDQRCITLPSKLTLSSHLRKRYRNHFKRKLQTPSVRINRSRNRSDSSTGRSNSAKKQRLSDLFSDDENLLTQPMSLQTPVSKTETSYKKNNSNQIVSKRMRSSPSPKSRASIGLLRSLSHNLDIPIPSPTVFHGWTIILTGGAKNYNSNESIDRNLLEQLIIACGGEVALEINPSLLNRRYGWESPELDDSFHQKKSQCAHFVALVSTDCCRTLKYFQALATLGSVPLLRIDWLLDSCREDAKTYNNQSSFEETRNWPLYLLRTYPGRYELPRGFISGSSEPVSWWSVPVRYRSPAYQTIPSPSLFDHLGDWADCGTNYRLVAIVTNDLKVFGPGWLNILSLACGSNNGFDELGNSSNRIPLIHLSEISQKLSDLFPSVRCRSKASEKKVNFVLVDKNHVSSENKFF</sequence>
<dbReference type="EMBL" id="QMKO01001433">
    <property type="protein sequence ID" value="RTG90685.1"/>
    <property type="molecule type" value="Genomic_DNA"/>
</dbReference>
<feature type="region of interest" description="Disordered" evidence="1">
    <location>
        <begin position="72"/>
        <end position="96"/>
    </location>
</feature>
<dbReference type="PROSITE" id="PS50172">
    <property type="entry name" value="BRCT"/>
    <property type="match status" value="1"/>
</dbReference>
<dbReference type="AlphaFoldDB" id="A0A430QSK1"/>
<comment type="caution">
    <text evidence="3">The sequence shown here is derived from an EMBL/GenBank/DDBJ whole genome shotgun (WGS) entry which is preliminary data.</text>
</comment>
<gene>
    <name evidence="3" type="ORF">DC041_0009217</name>
</gene>
<feature type="domain" description="BRCT" evidence="2">
    <location>
        <begin position="767"/>
        <end position="877"/>
    </location>
</feature>
<dbReference type="Gene3D" id="3.40.50.10190">
    <property type="entry name" value="BRCT domain"/>
    <property type="match status" value="1"/>
</dbReference>
<keyword evidence="4" id="KW-1185">Reference proteome</keyword>
<feature type="compositionally biased region" description="Polar residues" evidence="1">
    <location>
        <begin position="713"/>
        <end position="736"/>
    </location>
</feature>
<dbReference type="InterPro" id="IPR047249">
    <property type="entry name" value="BRCT_p53bp1-like_rpt1"/>
</dbReference>
<protein>
    <recommendedName>
        <fullName evidence="2">BRCT domain-containing protein</fullName>
    </recommendedName>
</protein>
<organism evidence="3 4">
    <name type="scientific">Schistosoma bovis</name>
    <name type="common">Blood fluke</name>
    <dbReference type="NCBI Taxonomy" id="6184"/>
    <lineage>
        <taxon>Eukaryota</taxon>
        <taxon>Metazoa</taxon>
        <taxon>Spiralia</taxon>
        <taxon>Lophotrochozoa</taxon>
        <taxon>Platyhelminthes</taxon>
        <taxon>Trematoda</taxon>
        <taxon>Digenea</taxon>
        <taxon>Strigeidida</taxon>
        <taxon>Schistosomatoidea</taxon>
        <taxon>Schistosomatidae</taxon>
        <taxon>Schistosoma</taxon>
    </lineage>
</organism>
<accession>A0A430QSK1</accession>
<dbReference type="Gene3D" id="2.30.30.140">
    <property type="match status" value="1"/>
</dbReference>
<dbReference type="STRING" id="6184.A0A430QSK1"/>
<feature type="region of interest" description="Disordered" evidence="1">
    <location>
        <begin position="713"/>
        <end position="748"/>
    </location>
</feature>
<feature type="non-terminal residue" evidence="3">
    <location>
        <position position="1"/>
    </location>
</feature>
<evidence type="ECO:0000256" key="1">
    <source>
        <dbReference type="SAM" id="MobiDB-lite"/>
    </source>
</evidence>
<dbReference type="CDD" id="cd17745">
    <property type="entry name" value="BRCT_p53bp1_rpt1"/>
    <property type="match status" value="1"/>
</dbReference>
<dbReference type="Pfam" id="PF09038">
    <property type="entry name" value="53-BP1_Tudor"/>
    <property type="match status" value="1"/>
</dbReference>
<feature type="region of interest" description="Disordered" evidence="1">
    <location>
        <begin position="663"/>
        <end position="698"/>
    </location>
</feature>
<dbReference type="InterPro" id="IPR001357">
    <property type="entry name" value="BRCT_dom"/>
</dbReference>
<dbReference type="Proteomes" id="UP000290809">
    <property type="component" value="Unassembled WGS sequence"/>
</dbReference>
<reference evidence="3 4" key="1">
    <citation type="journal article" date="2019" name="PLoS Pathog.">
        <title>Genome sequence of the bovine parasite Schistosoma bovis Tanzania.</title>
        <authorList>
            <person name="Oey H."/>
            <person name="Zakrzewski M."/>
            <person name="Gobert G."/>
            <person name="Gravermann K."/>
            <person name="Stoye J."/>
            <person name="Jones M."/>
            <person name="Mcmanus D."/>
            <person name="Krause L."/>
        </authorList>
    </citation>
    <scope>NUCLEOTIDE SEQUENCE [LARGE SCALE GENOMIC DNA]</scope>
    <source>
        <strain evidence="3 4">TAN1997</strain>
    </source>
</reference>
<proteinExistence type="predicted"/>